<keyword evidence="6" id="KW-0067">ATP-binding</keyword>
<evidence type="ECO:0000256" key="3">
    <source>
        <dbReference type="ARBA" id="ARBA00022679"/>
    </source>
</evidence>
<protein>
    <recommendedName>
        <fullName evidence="2">non-specific protein-tyrosine kinase</fullName>
        <ecNumber evidence="2">2.7.10.2</ecNumber>
    </recommendedName>
</protein>
<dbReference type="PANTHER" id="PTHR32309:SF13">
    <property type="entry name" value="FERRIC ENTEROBACTIN TRANSPORT PROTEIN FEPE"/>
    <property type="match status" value="1"/>
</dbReference>
<feature type="transmembrane region" description="Helical" evidence="11">
    <location>
        <begin position="430"/>
        <end position="452"/>
    </location>
</feature>
<dbReference type="EMBL" id="QUAH01000011">
    <property type="protein sequence ID" value="RFT15209.1"/>
    <property type="molecule type" value="Genomic_DNA"/>
</dbReference>
<feature type="coiled-coil region" evidence="9">
    <location>
        <begin position="311"/>
        <end position="360"/>
    </location>
</feature>
<keyword evidence="11" id="KW-0472">Membrane</keyword>
<evidence type="ECO:0000256" key="2">
    <source>
        <dbReference type="ARBA" id="ARBA00011903"/>
    </source>
</evidence>
<keyword evidence="11" id="KW-1133">Transmembrane helix</keyword>
<evidence type="ECO:0000256" key="8">
    <source>
        <dbReference type="ARBA" id="ARBA00051245"/>
    </source>
</evidence>
<evidence type="ECO:0000256" key="7">
    <source>
        <dbReference type="ARBA" id="ARBA00023137"/>
    </source>
</evidence>
<dbReference type="GO" id="GO:0005886">
    <property type="term" value="C:plasma membrane"/>
    <property type="evidence" value="ECO:0007669"/>
    <property type="project" value="TreeGrafter"/>
</dbReference>
<feature type="domain" description="AAA" evidence="12">
    <location>
        <begin position="586"/>
        <end position="730"/>
    </location>
</feature>
<dbReference type="GO" id="GO:0005524">
    <property type="term" value="F:ATP binding"/>
    <property type="evidence" value="ECO:0007669"/>
    <property type="project" value="UniProtKB-KW"/>
</dbReference>
<feature type="transmembrane region" description="Helical" evidence="11">
    <location>
        <begin position="34"/>
        <end position="53"/>
    </location>
</feature>
<dbReference type="InterPro" id="IPR027417">
    <property type="entry name" value="P-loop_NTPase"/>
</dbReference>
<reference evidence="13 14" key="1">
    <citation type="submission" date="2018-08" db="EMBL/GenBank/DDBJ databases">
        <title>Genome analysis of the thermophilic bacterium of the candidate phylum Aminicenantes from deep subsurface aquifer revealed its physiology and ecological role.</title>
        <authorList>
            <person name="Kadnikov V.V."/>
            <person name="Mardanov A.V."/>
            <person name="Beletsky A.V."/>
            <person name="Karnachuk O.V."/>
            <person name="Ravin N.V."/>
        </authorList>
    </citation>
    <scope>NUCLEOTIDE SEQUENCE [LARGE SCALE GENOMIC DNA]</scope>
    <source>
        <strain evidence="13">BY38</strain>
    </source>
</reference>
<dbReference type="CDD" id="cd05387">
    <property type="entry name" value="BY-kinase"/>
    <property type="match status" value="1"/>
</dbReference>
<keyword evidence="5 13" id="KW-0418">Kinase</keyword>
<feature type="coiled-coil region" evidence="9">
    <location>
        <begin position="198"/>
        <end position="225"/>
    </location>
</feature>
<keyword evidence="7" id="KW-0829">Tyrosine-protein kinase</keyword>
<accession>A0A3E2BKD4</accession>
<keyword evidence="4" id="KW-0547">Nucleotide-binding</keyword>
<keyword evidence="9" id="KW-0175">Coiled coil</keyword>
<dbReference type="InterPro" id="IPR050445">
    <property type="entry name" value="Bact_polysacc_biosynth/exp"/>
</dbReference>
<evidence type="ECO:0000259" key="12">
    <source>
        <dbReference type="Pfam" id="PF13614"/>
    </source>
</evidence>
<evidence type="ECO:0000313" key="14">
    <source>
        <dbReference type="Proteomes" id="UP000257323"/>
    </source>
</evidence>
<evidence type="ECO:0000256" key="1">
    <source>
        <dbReference type="ARBA" id="ARBA00007316"/>
    </source>
</evidence>
<evidence type="ECO:0000256" key="5">
    <source>
        <dbReference type="ARBA" id="ARBA00022777"/>
    </source>
</evidence>
<gene>
    <name evidence="13" type="ORF">OP8BY_0504</name>
</gene>
<dbReference type="Pfam" id="PF13614">
    <property type="entry name" value="AAA_31"/>
    <property type="match status" value="1"/>
</dbReference>
<dbReference type="Proteomes" id="UP000257323">
    <property type="component" value="Unassembled WGS sequence"/>
</dbReference>
<dbReference type="AlphaFoldDB" id="A0A3E2BKD4"/>
<sequence>MDRTTPTTAGPRQTQQNLLEQILYYWNAMLRWKWTGLTVAILIVALTLVYVFISPHIYSAKGTIWIDETQSVLPFEELSRLSGGINSQSHALLLKSRSLASDVIEKMKLHEHPEFMGPKLPVRLAKERIQPDNPVFKEKLIDEFIASLNVSPISGTKLIEVSFDHKNPRLAAEVLNTLLDSYIEMLIKRKYTASEQATEFLSTQITALRKDIEEAEKKLAELGTAQGILPLSSAEAPLISKITEVNTALTAATLDRVNKYTTYNQLKALRPEELPESPANPAIARLREQYALLSREYARRLATLKPEYPEMQKLKSEIEATYESLANEKENLIKTAYADYQGALAKEQNLQRLLDDLKAQAYKANSTAILYNSLKIETDNKKALLEALSKRQSETDLASRLKDLQALNVWIVDKASVPVNPSFPNRRKTFLIGVLLALIGGAGTSLFINYLVATVKSSRDISQATGWATIGTIPAFEKEYKPKGPRAEFRTLSSLLKGKPGILDKKKKKKHSQPKPKSVSLKADQASQAPAETPDRNNHQIELIIQREPRCIQSEAFRSIRTSLLLSFDSPARKALIFSSPLSKDGKSSVISNLGLALAQAHKRVVIVDSDLRKPRQQEIFNVDYTWGLTHFLSAIVDASEIIRPTAYTNLFVVPSGVTPSDPLEIMFSEKMKAFINFLKQQFDFVLFDSPPILAVSDALVLGKQVDGLILVVRAGQTPLNALKQARNKVEDHKINCLGVIINGVSLLEQEGYYARQYYHYSKPL</sequence>
<dbReference type="Gene3D" id="3.40.50.300">
    <property type="entry name" value="P-loop containing nucleotide triphosphate hydrolases"/>
    <property type="match status" value="1"/>
</dbReference>
<evidence type="ECO:0000256" key="10">
    <source>
        <dbReference type="SAM" id="MobiDB-lite"/>
    </source>
</evidence>
<dbReference type="InterPro" id="IPR005702">
    <property type="entry name" value="Wzc-like_C"/>
</dbReference>
<evidence type="ECO:0000256" key="6">
    <source>
        <dbReference type="ARBA" id="ARBA00022840"/>
    </source>
</evidence>
<feature type="compositionally biased region" description="Basic residues" evidence="10">
    <location>
        <begin position="505"/>
        <end position="514"/>
    </location>
</feature>
<name>A0A3E2BKD4_9BACT</name>
<dbReference type="SUPFAM" id="SSF52540">
    <property type="entry name" value="P-loop containing nucleoside triphosphate hydrolases"/>
    <property type="match status" value="1"/>
</dbReference>
<dbReference type="NCBIfam" id="TIGR01007">
    <property type="entry name" value="eps_fam"/>
    <property type="match status" value="1"/>
</dbReference>
<evidence type="ECO:0000313" key="13">
    <source>
        <dbReference type="EMBL" id="RFT15209.1"/>
    </source>
</evidence>
<evidence type="ECO:0000256" key="11">
    <source>
        <dbReference type="SAM" id="Phobius"/>
    </source>
</evidence>
<keyword evidence="11" id="KW-0812">Transmembrane</keyword>
<evidence type="ECO:0000256" key="9">
    <source>
        <dbReference type="SAM" id="Coils"/>
    </source>
</evidence>
<dbReference type="GO" id="GO:0004715">
    <property type="term" value="F:non-membrane spanning protein tyrosine kinase activity"/>
    <property type="evidence" value="ECO:0007669"/>
    <property type="project" value="UniProtKB-EC"/>
</dbReference>
<organism evidence="13 14">
    <name type="scientific">Candidatus Saccharicenans subterraneus</name>
    <dbReference type="NCBI Taxonomy" id="2508984"/>
    <lineage>
        <taxon>Bacteria</taxon>
        <taxon>Candidatus Aminicenantota</taxon>
        <taxon>Candidatus Aminicenantia</taxon>
        <taxon>Candidatus Aminicenantales</taxon>
        <taxon>Candidatus Saccharicenantaceae</taxon>
        <taxon>Candidatus Saccharicenans</taxon>
    </lineage>
</organism>
<keyword evidence="3" id="KW-0808">Transferase</keyword>
<dbReference type="PANTHER" id="PTHR32309">
    <property type="entry name" value="TYROSINE-PROTEIN KINASE"/>
    <property type="match status" value="1"/>
</dbReference>
<feature type="region of interest" description="Disordered" evidence="10">
    <location>
        <begin position="503"/>
        <end position="538"/>
    </location>
</feature>
<dbReference type="InterPro" id="IPR025669">
    <property type="entry name" value="AAA_dom"/>
</dbReference>
<comment type="catalytic activity">
    <reaction evidence="8">
        <text>L-tyrosyl-[protein] + ATP = O-phospho-L-tyrosyl-[protein] + ADP + H(+)</text>
        <dbReference type="Rhea" id="RHEA:10596"/>
        <dbReference type="Rhea" id="RHEA-COMP:10136"/>
        <dbReference type="Rhea" id="RHEA-COMP:20101"/>
        <dbReference type="ChEBI" id="CHEBI:15378"/>
        <dbReference type="ChEBI" id="CHEBI:30616"/>
        <dbReference type="ChEBI" id="CHEBI:46858"/>
        <dbReference type="ChEBI" id="CHEBI:61978"/>
        <dbReference type="ChEBI" id="CHEBI:456216"/>
        <dbReference type="EC" id="2.7.10.2"/>
    </reaction>
</comment>
<comment type="caution">
    <text evidence="13">The sequence shown here is derived from an EMBL/GenBank/DDBJ whole genome shotgun (WGS) entry which is preliminary data.</text>
</comment>
<evidence type="ECO:0000256" key="4">
    <source>
        <dbReference type="ARBA" id="ARBA00022741"/>
    </source>
</evidence>
<dbReference type="EC" id="2.7.10.2" evidence="2"/>
<comment type="similarity">
    <text evidence="1">Belongs to the CpsD/CapB family.</text>
</comment>
<proteinExistence type="inferred from homology"/>